<evidence type="ECO:0000256" key="1">
    <source>
        <dbReference type="SAM" id="MobiDB-lite"/>
    </source>
</evidence>
<accession>A0A0G4J8Y0</accession>
<reference evidence="3 5" key="2">
    <citation type="submission" date="2018-03" db="EMBL/GenBank/DDBJ databases">
        <authorList>
            <person name="Fogelqvist J."/>
        </authorList>
    </citation>
    <scope>NUCLEOTIDE SEQUENCE [LARGE SCALE GENOMIC DNA]</scope>
</reference>
<organism evidence="2 4">
    <name type="scientific">Plasmodiophora brassicae</name>
    <name type="common">Clubroot disease agent</name>
    <dbReference type="NCBI Taxonomy" id="37360"/>
    <lineage>
        <taxon>Eukaryota</taxon>
        <taxon>Sar</taxon>
        <taxon>Rhizaria</taxon>
        <taxon>Endomyxa</taxon>
        <taxon>Phytomyxea</taxon>
        <taxon>Plasmodiophorida</taxon>
        <taxon>Plasmodiophoridae</taxon>
        <taxon>Plasmodiophora</taxon>
    </lineage>
</organism>
<dbReference type="EMBL" id="CDSF01000155">
    <property type="protein sequence ID" value="CEP03746.1"/>
    <property type="molecule type" value="Genomic_DNA"/>
</dbReference>
<dbReference type="AlphaFoldDB" id="A0A0G4J8Y0"/>
<sequence length="319" mass="34662">MSTAVLPPPDIVLNGADAGQPSEALAPPVTHDNGTANNGALRRSSRQPKPVASSAMQVDSDFVASAVAAGSGDGQATPASSPVPSQARPDVVVRDDGAGGMVVVVRQWKSSDARRPRPPPARSTVPRRRAPATQPRRLSLPAPARTTTHLEDPVEAALPLLALMESCGGANGVPTTNMSDDDDEDCYDGDPFNSNVDNCSDYVCIMVGGPNWSRRGCGGDLIGDLVDDMDEDDADEKVNMEFWVAPRQSLLQKDLNQLEDINNYELERSAGGSLHDRMRYIKQLFKQHSFRRVRDLYKARRKGHLTIARYISLLYFVRL</sequence>
<dbReference type="EMBL" id="OVEO01000012">
    <property type="protein sequence ID" value="SPQ99705.1"/>
    <property type="molecule type" value="Genomic_DNA"/>
</dbReference>
<keyword evidence="3" id="KW-0496">Mitochondrion</keyword>
<name>A0A0G4J8Y0_PLABS</name>
<evidence type="ECO:0000313" key="2">
    <source>
        <dbReference type="EMBL" id="CEP03746.1"/>
    </source>
</evidence>
<evidence type="ECO:0000313" key="3">
    <source>
        <dbReference type="EMBL" id="SPQ99705.1"/>
    </source>
</evidence>
<dbReference type="Proteomes" id="UP000039324">
    <property type="component" value="Unassembled WGS sequence"/>
</dbReference>
<gene>
    <name evidence="2" type="ORF">PBRA_003353</name>
    <name evidence="3" type="ORF">PLBR_LOCUS6920</name>
</gene>
<feature type="region of interest" description="Disordered" evidence="1">
    <location>
        <begin position="1"/>
        <end position="142"/>
    </location>
</feature>
<proteinExistence type="predicted"/>
<geneLocation type="mitochondrion" evidence="3"/>
<feature type="compositionally biased region" description="Low complexity" evidence="1">
    <location>
        <begin position="58"/>
        <end position="70"/>
    </location>
</feature>
<feature type="compositionally biased region" description="Pro residues" evidence="1">
    <location>
        <begin position="1"/>
        <end position="10"/>
    </location>
</feature>
<keyword evidence="4" id="KW-1185">Reference proteome</keyword>
<reference evidence="2 4" key="1">
    <citation type="submission" date="2015-02" db="EMBL/GenBank/DDBJ databases">
        <authorList>
            <person name="Chooi Y.-H."/>
        </authorList>
    </citation>
    <scope>NUCLEOTIDE SEQUENCE [LARGE SCALE GENOMIC DNA]</scope>
    <source>
        <strain evidence="2">E3</strain>
    </source>
</reference>
<dbReference type="Proteomes" id="UP000290189">
    <property type="component" value="Unassembled WGS sequence"/>
</dbReference>
<protein>
    <submittedName>
        <fullName evidence="2">Uncharacterized protein</fullName>
    </submittedName>
</protein>
<evidence type="ECO:0000313" key="4">
    <source>
        <dbReference type="Proteomes" id="UP000039324"/>
    </source>
</evidence>
<evidence type="ECO:0000313" key="5">
    <source>
        <dbReference type="Proteomes" id="UP000290189"/>
    </source>
</evidence>